<dbReference type="EMBL" id="JAHHGZ010000033">
    <property type="protein sequence ID" value="MBW4670650.1"/>
    <property type="molecule type" value="Genomic_DNA"/>
</dbReference>
<proteinExistence type="predicted"/>
<organism evidence="1 2">
    <name type="scientific">Cyanomargarita calcarea GSE-NOS-MK-12-04C</name>
    <dbReference type="NCBI Taxonomy" id="2839659"/>
    <lineage>
        <taxon>Bacteria</taxon>
        <taxon>Bacillati</taxon>
        <taxon>Cyanobacteriota</taxon>
        <taxon>Cyanophyceae</taxon>
        <taxon>Nostocales</taxon>
        <taxon>Cyanomargaritaceae</taxon>
        <taxon>Cyanomargarita</taxon>
    </lineage>
</organism>
<dbReference type="SUPFAM" id="SSF101756">
    <property type="entry name" value="Hypothetical protein YgiW"/>
    <property type="match status" value="1"/>
</dbReference>
<evidence type="ECO:0000313" key="1">
    <source>
        <dbReference type="EMBL" id="MBW4670650.1"/>
    </source>
</evidence>
<dbReference type="Proteomes" id="UP000729701">
    <property type="component" value="Unassembled WGS sequence"/>
</dbReference>
<comment type="caution">
    <text evidence="1">The sequence shown here is derived from an EMBL/GenBank/DDBJ whole genome shotgun (WGS) entry which is preliminary data.</text>
</comment>
<name>A0A951UXJ8_9CYAN</name>
<reference evidence="1" key="2">
    <citation type="journal article" date="2022" name="Microbiol. Resour. Announc.">
        <title>Metagenome Sequencing to Explore Phylogenomics of Terrestrial Cyanobacteria.</title>
        <authorList>
            <person name="Ward R.D."/>
            <person name="Stajich J.E."/>
            <person name="Johansen J.R."/>
            <person name="Huntemann M."/>
            <person name="Clum A."/>
            <person name="Foster B."/>
            <person name="Foster B."/>
            <person name="Roux S."/>
            <person name="Palaniappan K."/>
            <person name="Varghese N."/>
            <person name="Mukherjee S."/>
            <person name="Reddy T.B.K."/>
            <person name="Daum C."/>
            <person name="Copeland A."/>
            <person name="Chen I.A."/>
            <person name="Ivanova N.N."/>
            <person name="Kyrpides N.C."/>
            <person name="Shapiro N."/>
            <person name="Eloe-Fadrosh E.A."/>
            <person name="Pietrasiak N."/>
        </authorList>
    </citation>
    <scope>NUCLEOTIDE SEQUENCE</scope>
    <source>
        <strain evidence="1">GSE-NOS-MK-12-04C</strain>
    </source>
</reference>
<dbReference type="InterPro" id="IPR036700">
    <property type="entry name" value="BOBF_sf"/>
</dbReference>
<dbReference type="PROSITE" id="PS51257">
    <property type="entry name" value="PROKAR_LIPOPROTEIN"/>
    <property type="match status" value="1"/>
</dbReference>
<sequence>MYKHVICLCRLGVIVFLFGGLLSCGSLNQSGFNASTFRLGANITPIQGLKPEQNNTTVYIQGKVEKIVPLLSKQRVYQINDSTGKIWVLTNQTGLEVGEQAVIKGQLRYQTIPLAGKDFGEVYLEEQ</sequence>
<dbReference type="AlphaFoldDB" id="A0A951UXJ8"/>
<gene>
    <name evidence="1" type="ORF">KME60_25325</name>
</gene>
<evidence type="ECO:0000313" key="2">
    <source>
        <dbReference type="Proteomes" id="UP000729701"/>
    </source>
</evidence>
<protein>
    <submittedName>
        <fullName evidence="1">Uncharacterized protein</fullName>
    </submittedName>
</protein>
<reference evidence="1" key="1">
    <citation type="submission" date="2021-05" db="EMBL/GenBank/DDBJ databases">
        <authorList>
            <person name="Pietrasiak N."/>
            <person name="Ward R."/>
            <person name="Stajich J.E."/>
            <person name="Kurbessoian T."/>
        </authorList>
    </citation>
    <scope>NUCLEOTIDE SEQUENCE</scope>
    <source>
        <strain evidence="1">GSE-NOS-MK-12-04C</strain>
    </source>
</reference>
<accession>A0A951UXJ8</accession>